<protein>
    <submittedName>
        <fullName evidence="8">TolC family protein</fullName>
    </submittedName>
</protein>
<accession>A0A964RKJ2</accession>
<keyword evidence="4" id="KW-0472">Membrane</keyword>
<feature type="coiled-coil region" evidence="6">
    <location>
        <begin position="293"/>
        <end position="320"/>
    </location>
</feature>
<gene>
    <name evidence="8" type="ORF">GKZ28_07055</name>
</gene>
<evidence type="ECO:0000313" key="8">
    <source>
        <dbReference type="EMBL" id="MVX63448.1"/>
    </source>
</evidence>
<proteinExistence type="predicted"/>
<dbReference type="InterPro" id="IPR051906">
    <property type="entry name" value="TolC-like"/>
</dbReference>
<comment type="caution">
    <text evidence="8">The sequence shown here is derived from an EMBL/GenBank/DDBJ whole genome shotgun (WGS) entry which is preliminary data.</text>
</comment>
<dbReference type="GO" id="GO:0015562">
    <property type="term" value="F:efflux transmembrane transporter activity"/>
    <property type="evidence" value="ECO:0007669"/>
    <property type="project" value="InterPro"/>
</dbReference>
<evidence type="ECO:0000256" key="1">
    <source>
        <dbReference type="ARBA" id="ARBA00004442"/>
    </source>
</evidence>
<feature type="signal peptide" evidence="7">
    <location>
        <begin position="1"/>
        <end position="27"/>
    </location>
</feature>
<evidence type="ECO:0000256" key="6">
    <source>
        <dbReference type="SAM" id="Coils"/>
    </source>
</evidence>
<sequence length="434" mass="49128">MRKNVNKLVALAIGISIISGSIIPAFAADTTQQVSVTTTGAQIANGKPLLTLDDAIKAAISNSETLALDDKKISYQDKTNDINEELDDYNNVSGDKEDFNDDTRDINLKKLKQQRDFDEDVLRQKVITKYNSIVTSQMKINKSAKALELKNKDLSDAKFKENLGMITSTSFKSTELDIKNLQITQKASESALQNAKDSFKVLTGIDVDKYSLEQDIPYETLKIDGSIDEYLDDVINKYVEYSEQLIKLNKDYYNDKDNKVNASIVSDAKTITDTAKANGEPKFTDSKYDIALYSNYNEAYKAYKDDHDKYESEINAYANAISARLTYLSTKLSIDQNQTSLNESKKQFKEQLKTFYTNLITQEETINYLNQSIELNNKKLSDAKLKYDLGMITESAYNTQVVSSRDLDLQLRDGIDTYNTLKEKIQKPWIAFSN</sequence>
<reference evidence="8" key="1">
    <citation type="submission" date="2019-12" db="EMBL/GenBank/DDBJ databases">
        <title>Microbes associate with the intestines of laboratory mice.</title>
        <authorList>
            <person name="Navarre W."/>
            <person name="Wong E."/>
        </authorList>
    </citation>
    <scope>NUCLEOTIDE SEQUENCE</scope>
    <source>
        <strain evidence="8">NM79_F5</strain>
    </source>
</reference>
<name>A0A964RKJ2_9CLOT</name>
<evidence type="ECO:0000256" key="4">
    <source>
        <dbReference type="ARBA" id="ARBA00023136"/>
    </source>
</evidence>
<evidence type="ECO:0000313" key="9">
    <source>
        <dbReference type="Proteomes" id="UP000656077"/>
    </source>
</evidence>
<evidence type="ECO:0000256" key="3">
    <source>
        <dbReference type="ARBA" id="ARBA00022692"/>
    </source>
</evidence>
<comment type="subcellular location">
    <subcellularLocation>
        <location evidence="1">Cell outer membrane</location>
    </subcellularLocation>
</comment>
<dbReference type="RefSeq" id="WP_160358579.1">
    <property type="nucleotide sequence ID" value="NZ_WSRQ01000008.1"/>
</dbReference>
<keyword evidence="7" id="KW-0732">Signal</keyword>
<dbReference type="Gene3D" id="1.20.1600.10">
    <property type="entry name" value="Outer membrane efflux proteins (OEP)"/>
    <property type="match status" value="1"/>
</dbReference>
<evidence type="ECO:0000256" key="7">
    <source>
        <dbReference type="SAM" id="SignalP"/>
    </source>
</evidence>
<evidence type="ECO:0000256" key="2">
    <source>
        <dbReference type="ARBA" id="ARBA00022452"/>
    </source>
</evidence>
<organism evidence="8 9">
    <name type="scientific">Clostridium chromiireducens</name>
    <dbReference type="NCBI Taxonomy" id="225345"/>
    <lineage>
        <taxon>Bacteria</taxon>
        <taxon>Bacillati</taxon>
        <taxon>Bacillota</taxon>
        <taxon>Clostridia</taxon>
        <taxon>Eubacteriales</taxon>
        <taxon>Clostridiaceae</taxon>
        <taxon>Clostridium</taxon>
    </lineage>
</organism>
<dbReference type="PANTHER" id="PTHR30026:SF20">
    <property type="entry name" value="OUTER MEMBRANE PROTEIN TOLC"/>
    <property type="match status" value="1"/>
</dbReference>
<dbReference type="SUPFAM" id="SSF56954">
    <property type="entry name" value="Outer membrane efflux proteins (OEP)"/>
    <property type="match status" value="1"/>
</dbReference>
<dbReference type="GO" id="GO:0009279">
    <property type="term" value="C:cell outer membrane"/>
    <property type="evidence" value="ECO:0007669"/>
    <property type="project" value="UniProtKB-SubCell"/>
</dbReference>
<dbReference type="AlphaFoldDB" id="A0A964RKJ2"/>
<dbReference type="GO" id="GO:0015288">
    <property type="term" value="F:porin activity"/>
    <property type="evidence" value="ECO:0007669"/>
    <property type="project" value="TreeGrafter"/>
</dbReference>
<keyword evidence="5" id="KW-0998">Cell outer membrane</keyword>
<feature type="chain" id="PRO_5037247235" evidence="7">
    <location>
        <begin position="28"/>
        <end position="434"/>
    </location>
</feature>
<dbReference type="GO" id="GO:1990281">
    <property type="term" value="C:efflux pump complex"/>
    <property type="evidence" value="ECO:0007669"/>
    <property type="project" value="TreeGrafter"/>
</dbReference>
<evidence type="ECO:0000256" key="5">
    <source>
        <dbReference type="ARBA" id="ARBA00023237"/>
    </source>
</evidence>
<keyword evidence="6" id="KW-0175">Coiled coil</keyword>
<dbReference type="EMBL" id="WSRQ01000008">
    <property type="protein sequence ID" value="MVX63448.1"/>
    <property type="molecule type" value="Genomic_DNA"/>
</dbReference>
<keyword evidence="2" id="KW-1134">Transmembrane beta strand</keyword>
<dbReference type="Proteomes" id="UP000656077">
    <property type="component" value="Unassembled WGS sequence"/>
</dbReference>
<keyword evidence="3" id="KW-0812">Transmembrane</keyword>
<dbReference type="PANTHER" id="PTHR30026">
    <property type="entry name" value="OUTER MEMBRANE PROTEIN TOLC"/>
    <property type="match status" value="1"/>
</dbReference>